<dbReference type="AlphaFoldDB" id="A0A133VA24"/>
<accession>A0A133VA24</accession>
<dbReference type="Proteomes" id="UP000070405">
    <property type="component" value="Unassembled WGS sequence"/>
</dbReference>
<keyword evidence="2" id="KW-1185">Reference proteome</keyword>
<gene>
    <name evidence="1" type="ORF">AKJ47_02540</name>
</gene>
<dbReference type="Gene3D" id="3.40.50.2000">
    <property type="entry name" value="Glycogen Phosphorylase B"/>
    <property type="match status" value="1"/>
</dbReference>
<evidence type="ECO:0000313" key="2">
    <source>
        <dbReference type="Proteomes" id="UP000070405"/>
    </source>
</evidence>
<protein>
    <submittedName>
        <fullName evidence="1">Uncharacterized protein</fullName>
    </submittedName>
</protein>
<proteinExistence type="predicted"/>
<comment type="caution">
    <text evidence="1">The sequence shown here is derived from an EMBL/GenBank/DDBJ whole genome shotgun (WGS) entry which is preliminary data.</text>
</comment>
<reference evidence="1 2" key="1">
    <citation type="journal article" date="2016" name="Sci. Rep.">
        <title>Metabolic traits of an uncultured archaeal lineage -MSBL1- from brine pools of the Red Sea.</title>
        <authorList>
            <person name="Mwirichia R."/>
            <person name="Alam I."/>
            <person name="Rashid M."/>
            <person name="Vinu M."/>
            <person name="Ba-Alawi W."/>
            <person name="Anthony Kamau A."/>
            <person name="Kamanda Ngugi D."/>
            <person name="Goker M."/>
            <person name="Klenk H.P."/>
            <person name="Bajic V."/>
            <person name="Stingl U."/>
        </authorList>
    </citation>
    <scope>NUCLEOTIDE SEQUENCE [LARGE SCALE GENOMIC DNA]</scope>
    <source>
        <strain evidence="1">SCGC-AAA261G05</strain>
    </source>
</reference>
<evidence type="ECO:0000313" key="1">
    <source>
        <dbReference type="EMBL" id="KXB03289.1"/>
    </source>
</evidence>
<sequence>MEKVVQSLAEAQVERGHTVNVLTSRCGAKGDPKKEVLNGVTVSRLEFRRKMSMLCLWARSSFEYTPSNE</sequence>
<name>A0A133VA24_9EURY</name>
<organism evidence="1 2">
    <name type="scientific">candidate division MSBL1 archaeon SCGC-AAA261G05</name>
    <dbReference type="NCBI Taxonomy" id="1698276"/>
    <lineage>
        <taxon>Archaea</taxon>
        <taxon>Methanobacteriati</taxon>
        <taxon>Methanobacteriota</taxon>
        <taxon>candidate division MSBL1</taxon>
    </lineage>
</organism>
<dbReference type="EMBL" id="LHYA01000032">
    <property type="protein sequence ID" value="KXB03289.1"/>
    <property type="molecule type" value="Genomic_DNA"/>
</dbReference>